<dbReference type="Pfam" id="PF12146">
    <property type="entry name" value="Hydrolase_4"/>
    <property type="match status" value="1"/>
</dbReference>
<dbReference type="InterPro" id="IPR022742">
    <property type="entry name" value="Hydrolase_4"/>
</dbReference>
<dbReference type="GeneID" id="41980751"/>
<organism evidence="3 4">
    <name type="scientific">Lachnellula hyalina</name>
    <dbReference type="NCBI Taxonomy" id="1316788"/>
    <lineage>
        <taxon>Eukaryota</taxon>
        <taxon>Fungi</taxon>
        <taxon>Dikarya</taxon>
        <taxon>Ascomycota</taxon>
        <taxon>Pezizomycotina</taxon>
        <taxon>Leotiomycetes</taxon>
        <taxon>Helotiales</taxon>
        <taxon>Lachnaceae</taxon>
        <taxon>Lachnellula</taxon>
    </lineage>
</organism>
<dbReference type="Gene3D" id="3.40.50.1820">
    <property type="entry name" value="alpha/beta hydrolase"/>
    <property type="match status" value="1"/>
</dbReference>
<dbReference type="InterPro" id="IPR000073">
    <property type="entry name" value="AB_hydrolase_1"/>
</dbReference>
<dbReference type="EMBL" id="QGMH01000006">
    <property type="protein sequence ID" value="TVY30503.1"/>
    <property type="molecule type" value="Genomic_DNA"/>
</dbReference>
<comment type="caution">
    <text evidence="3">The sequence shown here is derived from an EMBL/GenBank/DDBJ whole genome shotgun (WGS) entry which is preliminary data.</text>
</comment>
<dbReference type="PANTHER" id="PTHR43194">
    <property type="entry name" value="HYDROLASE ALPHA/BETA FOLD FAMILY"/>
    <property type="match status" value="1"/>
</dbReference>
<dbReference type="RefSeq" id="XP_031009289.1">
    <property type="nucleotide sequence ID" value="XM_031145545.1"/>
</dbReference>
<feature type="region of interest" description="Disordered" evidence="1">
    <location>
        <begin position="1"/>
        <end position="20"/>
    </location>
</feature>
<dbReference type="PRINTS" id="PR00111">
    <property type="entry name" value="ABHYDROLASE"/>
</dbReference>
<name>A0A8H8RAE4_9HELO</name>
<dbReference type="Proteomes" id="UP000431533">
    <property type="component" value="Unassembled WGS sequence"/>
</dbReference>
<dbReference type="SUPFAM" id="SSF53474">
    <property type="entry name" value="alpha/beta-Hydrolases"/>
    <property type="match status" value="1"/>
</dbReference>
<evidence type="ECO:0000259" key="2">
    <source>
        <dbReference type="Pfam" id="PF12146"/>
    </source>
</evidence>
<feature type="domain" description="Serine aminopeptidase S33" evidence="2">
    <location>
        <begin position="64"/>
        <end position="304"/>
    </location>
</feature>
<keyword evidence="4" id="KW-1185">Reference proteome</keyword>
<sequence>MTSSAPTLPQPPNISGLNHIPAPSPESFDAEFGGLLPPGTTIPSSWGYTHYYIFKPSSPPTGRNVILVHGGGTPAIGIAPLAFALAGKGENVVLYDTWGHGLSSTPLAPHTPALYHHQLLELLLHFGWSSAHVLGFSLGGAIAASFTVTHPTAVESLVLVAPAGLWKKSDKSWYDAFIEDGGWGREWLAQRKIIDAIEGLDARPVEGWKERLKNGEIDPVAAQIWQMKNHRGHVASLVGSFRGGIVFDLHETYRELSKSKMETLVVLGGEDEVFPMEMMKRELLESVQWKKGMKVVDRAGHEIVRSHIGKVVEIVEEFWGGEEARK</sequence>
<evidence type="ECO:0000256" key="1">
    <source>
        <dbReference type="SAM" id="MobiDB-lite"/>
    </source>
</evidence>
<protein>
    <submittedName>
        <fullName evidence="3">Dihydrolipoyllysine-residue acetyltransferase component of acetoin cleaving system</fullName>
    </submittedName>
</protein>
<dbReference type="InterPro" id="IPR050228">
    <property type="entry name" value="Carboxylesterase_BioH"/>
</dbReference>
<dbReference type="PANTHER" id="PTHR43194:SF2">
    <property type="entry name" value="PEROXISOMAL MEMBRANE PROTEIN LPX1"/>
    <property type="match status" value="1"/>
</dbReference>
<reference evidence="3 4" key="1">
    <citation type="submission" date="2018-05" db="EMBL/GenBank/DDBJ databases">
        <title>Genome sequencing and assembly of the regulated plant pathogen Lachnellula willkommii and related sister species for the development of diagnostic species identification markers.</title>
        <authorList>
            <person name="Giroux E."/>
            <person name="Bilodeau G."/>
        </authorList>
    </citation>
    <scope>NUCLEOTIDE SEQUENCE [LARGE SCALE GENOMIC DNA]</scope>
    <source>
        <strain evidence="3 4">CBS 185.66</strain>
    </source>
</reference>
<dbReference type="InterPro" id="IPR029058">
    <property type="entry name" value="AB_hydrolase_fold"/>
</dbReference>
<keyword evidence="3" id="KW-0808">Transferase</keyword>
<dbReference type="GO" id="GO:0016740">
    <property type="term" value="F:transferase activity"/>
    <property type="evidence" value="ECO:0007669"/>
    <property type="project" value="UniProtKB-KW"/>
</dbReference>
<evidence type="ECO:0000313" key="3">
    <source>
        <dbReference type="EMBL" id="TVY30503.1"/>
    </source>
</evidence>
<accession>A0A8H8RAE4</accession>
<dbReference type="OrthoDB" id="408373at2759"/>
<evidence type="ECO:0000313" key="4">
    <source>
        <dbReference type="Proteomes" id="UP000431533"/>
    </source>
</evidence>
<dbReference type="AlphaFoldDB" id="A0A8H8RAE4"/>
<gene>
    <name evidence="3" type="primary">acoC_1</name>
    <name evidence="3" type="ORF">LHYA1_G000553</name>
</gene>
<proteinExistence type="predicted"/>